<dbReference type="AlphaFoldDB" id="A0A7G1I0L9"/>
<dbReference type="KEGG" id="copr:Cop2CBH44_16200"/>
<name>A0A7G1I0L9_9BACT</name>
<sequence>MFINTIQHTMLNIIKIKELDYPKYNSAYYYIGNIIFIPN</sequence>
<protein>
    <submittedName>
        <fullName evidence="1">Uncharacterized protein</fullName>
    </submittedName>
</protein>
<reference evidence="2" key="1">
    <citation type="submission" date="2020-07" db="EMBL/GenBank/DDBJ databases">
        <title>Complete genome sequencing of Coprobacter sp. strain 2CBH44.</title>
        <authorList>
            <person name="Sakamoto M."/>
            <person name="Murakami T."/>
            <person name="Mori H."/>
        </authorList>
    </citation>
    <scope>NUCLEOTIDE SEQUENCE [LARGE SCALE GENOMIC DNA]</scope>
    <source>
        <strain evidence="2">2CBH44</strain>
    </source>
</reference>
<dbReference type="Proteomes" id="UP000594042">
    <property type="component" value="Chromosome"/>
</dbReference>
<organism evidence="1 2">
    <name type="scientific">Coprobacter secundus subsp. similis</name>
    <dbReference type="NCBI Taxonomy" id="2751153"/>
    <lineage>
        <taxon>Bacteria</taxon>
        <taxon>Pseudomonadati</taxon>
        <taxon>Bacteroidota</taxon>
        <taxon>Bacteroidia</taxon>
        <taxon>Bacteroidales</taxon>
        <taxon>Barnesiellaceae</taxon>
        <taxon>Coprobacter</taxon>
    </lineage>
</organism>
<evidence type="ECO:0000313" key="1">
    <source>
        <dbReference type="EMBL" id="BCI63267.1"/>
    </source>
</evidence>
<gene>
    <name evidence="1" type="ORF">Cop2CBH44_16200</name>
</gene>
<dbReference type="EMBL" id="AP023322">
    <property type="protein sequence ID" value="BCI63267.1"/>
    <property type="molecule type" value="Genomic_DNA"/>
</dbReference>
<keyword evidence="2" id="KW-1185">Reference proteome</keyword>
<evidence type="ECO:0000313" key="2">
    <source>
        <dbReference type="Proteomes" id="UP000594042"/>
    </source>
</evidence>
<accession>A0A7G1I0L9</accession>
<proteinExistence type="predicted"/>